<dbReference type="InterPro" id="IPR016181">
    <property type="entry name" value="Acyl_CoA_acyltransferase"/>
</dbReference>
<dbReference type="InterPro" id="IPR051908">
    <property type="entry name" value="Ribosomal_N-acetyltransferase"/>
</dbReference>
<dbReference type="eggNOG" id="COG1670">
    <property type="taxonomic scope" value="Bacteria"/>
</dbReference>
<dbReference type="KEGG" id="tra:Trad_0838"/>
<dbReference type="STRING" id="649638.Trad_0838"/>
<dbReference type="Gene3D" id="3.40.630.30">
    <property type="match status" value="1"/>
</dbReference>
<evidence type="ECO:0000313" key="3">
    <source>
        <dbReference type="Proteomes" id="UP000000379"/>
    </source>
</evidence>
<evidence type="ECO:0000313" key="2">
    <source>
        <dbReference type="EMBL" id="ADI13972.1"/>
    </source>
</evidence>
<evidence type="ECO:0000259" key="1">
    <source>
        <dbReference type="PROSITE" id="PS51186"/>
    </source>
</evidence>
<dbReference type="GO" id="GO:0008999">
    <property type="term" value="F:protein-N-terminal-alanine acetyltransferase activity"/>
    <property type="evidence" value="ECO:0007669"/>
    <property type="project" value="TreeGrafter"/>
</dbReference>
<dbReference type="PANTHER" id="PTHR43441">
    <property type="entry name" value="RIBOSOMAL-PROTEIN-SERINE ACETYLTRANSFERASE"/>
    <property type="match status" value="1"/>
</dbReference>
<reference evidence="3" key="1">
    <citation type="submission" date="2010-05" db="EMBL/GenBank/DDBJ databases">
        <title>The complete genome of Truepera radiovictris DSM 17093.</title>
        <authorList>
            <consortium name="US DOE Joint Genome Institute (JGI-PGF)"/>
            <person name="Lucas S."/>
            <person name="Copeland A."/>
            <person name="Lapidus A."/>
            <person name="Glavina del Rio T."/>
            <person name="Dalin E."/>
            <person name="Tice H."/>
            <person name="Bruce D."/>
            <person name="Goodwin L."/>
            <person name="Pitluck S."/>
            <person name="Kyrpides N."/>
            <person name="Mavromatis K."/>
            <person name="Ovchinnikova G."/>
            <person name="Munk A.C."/>
            <person name="Detter J.C."/>
            <person name="Han C."/>
            <person name="Tapia R."/>
            <person name="Land M."/>
            <person name="Hauser L."/>
            <person name="Markowitz V."/>
            <person name="Cheng J.-F."/>
            <person name="Hugenholtz P."/>
            <person name="Woyke T."/>
            <person name="Wu D."/>
            <person name="Tindall B."/>
            <person name="Pomrenke H.G."/>
            <person name="Brambilla E."/>
            <person name="Klenk H.-P."/>
            <person name="Eisen J.A."/>
        </authorList>
    </citation>
    <scope>NUCLEOTIDE SEQUENCE [LARGE SCALE GENOMIC DNA]</scope>
    <source>
        <strain evidence="3">DSM 17093 / CIP 108686 / LMG 22925 / RQ-24</strain>
    </source>
</reference>
<dbReference type="Proteomes" id="UP000000379">
    <property type="component" value="Chromosome"/>
</dbReference>
<dbReference type="GO" id="GO:0005737">
    <property type="term" value="C:cytoplasm"/>
    <property type="evidence" value="ECO:0007669"/>
    <property type="project" value="TreeGrafter"/>
</dbReference>
<dbReference type="GO" id="GO:1990189">
    <property type="term" value="F:protein N-terminal-serine acetyltransferase activity"/>
    <property type="evidence" value="ECO:0007669"/>
    <property type="project" value="TreeGrafter"/>
</dbReference>
<name>D7CU74_TRURR</name>
<organism evidence="2 3">
    <name type="scientific">Truepera radiovictrix (strain DSM 17093 / CIP 108686 / LMG 22925 / RQ-24)</name>
    <dbReference type="NCBI Taxonomy" id="649638"/>
    <lineage>
        <taxon>Bacteria</taxon>
        <taxon>Thermotogati</taxon>
        <taxon>Deinococcota</taxon>
        <taxon>Deinococci</taxon>
        <taxon>Trueperales</taxon>
        <taxon>Trueperaceae</taxon>
        <taxon>Truepera</taxon>
    </lineage>
</organism>
<feature type="domain" description="N-acetyltransferase" evidence="1">
    <location>
        <begin position="10"/>
        <end position="176"/>
    </location>
</feature>
<dbReference type="AlphaFoldDB" id="D7CU74"/>
<gene>
    <name evidence="2" type="ordered locus">Trad_0838</name>
</gene>
<dbReference type="PROSITE" id="PS51186">
    <property type="entry name" value="GNAT"/>
    <property type="match status" value="1"/>
</dbReference>
<keyword evidence="3" id="KW-1185">Reference proteome</keyword>
<proteinExistence type="predicted"/>
<accession>D7CU74</accession>
<reference evidence="2 3" key="2">
    <citation type="journal article" date="2011" name="Stand. Genomic Sci.">
        <title>Complete genome sequence of Truepera radiovictrix type strain (RQ-24).</title>
        <authorList>
            <person name="Ivanova N."/>
            <person name="Rohde C."/>
            <person name="Munk C."/>
            <person name="Nolan M."/>
            <person name="Lucas S."/>
            <person name="Del Rio T.G."/>
            <person name="Tice H."/>
            <person name="Deshpande S."/>
            <person name="Cheng J.F."/>
            <person name="Tapia R."/>
            <person name="Han C."/>
            <person name="Goodwin L."/>
            <person name="Pitluck S."/>
            <person name="Liolios K."/>
            <person name="Mavromatis K."/>
            <person name="Mikhailova N."/>
            <person name="Pati A."/>
            <person name="Chen A."/>
            <person name="Palaniappan K."/>
            <person name="Land M."/>
            <person name="Hauser L."/>
            <person name="Chang Y.J."/>
            <person name="Jeffries C.D."/>
            <person name="Brambilla E."/>
            <person name="Rohde M."/>
            <person name="Goker M."/>
            <person name="Tindall B.J."/>
            <person name="Woyke T."/>
            <person name="Bristow J."/>
            <person name="Eisen J.A."/>
            <person name="Markowitz V."/>
            <person name="Hugenholtz P."/>
            <person name="Kyrpides N.C."/>
            <person name="Klenk H.P."/>
            <person name="Lapidus A."/>
        </authorList>
    </citation>
    <scope>NUCLEOTIDE SEQUENCE [LARGE SCALE GENOMIC DNA]</scope>
    <source>
        <strain evidence="3">DSM 17093 / CIP 108686 / LMG 22925 / RQ-24</strain>
    </source>
</reference>
<dbReference type="PANTHER" id="PTHR43441:SF12">
    <property type="entry name" value="RIBOSOMAL N-ACETYLTRANSFERASE YDAF-RELATED"/>
    <property type="match status" value="1"/>
</dbReference>
<sequence>MFAMRIDEGLELRLLEQRHARALYDLTTANRAHLRPYLPWVDKLESVRGTEAFIRSGLEQFARGDGFQAGIYHRGALAGMCGLHYIRPDTRRTEIGYWLAEAAQGQGIVTRVCAGLCAYAFEELGLHRVEIRCHPGNARSRAVPERLGFTEEGILRGVDKLASGWADWVVYGLLEDEWRARNGAGAVLE</sequence>
<dbReference type="HOGENOM" id="CLU_013985_3_0_0"/>
<protein>
    <submittedName>
        <fullName evidence="2">GCN5-related N-acetyltransferase</fullName>
    </submittedName>
</protein>
<dbReference type="EMBL" id="CP002049">
    <property type="protein sequence ID" value="ADI13972.1"/>
    <property type="molecule type" value="Genomic_DNA"/>
</dbReference>
<dbReference type="Pfam" id="PF13302">
    <property type="entry name" value="Acetyltransf_3"/>
    <property type="match status" value="1"/>
</dbReference>
<dbReference type="InterPro" id="IPR000182">
    <property type="entry name" value="GNAT_dom"/>
</dbReference>
<dbReference type="SUPFAM" id="SSF55729">
    <property type="entry name" value="Acyl-CoA N-acyltransferases (Nat)"/>
    <property type="match status" value="1"/>
</dbReference>